<evidence type="ECO:0000313" key="1">
    <source>
        <dbReference type="EMBL" id="MDO1583606.1"/>
    </source>
</evidence>
<gene>
    <name evidence="1" type="ORF">Q2T52_16085</name>
</gene>
<organism evidence="1 2">
    <name type="scientific">Rhizobium oryzicola</name>
    <dbReference type="NCBI Taxonomy" id="1232668"/>
    <lineage>
        <taxon>Bacteria</taxon>
        <taxon>Pseudomonadati</taxon>
        <taxon>Pseudomonadota</taxon>
        <taxon>Alphaproteobacteria</taxon>
        <taxon>Hyphomicrobiales</taxon>
        <taxon>Rhizobiaceae</taxon>
        <taxon>Rhizobium/Agrobacterium group</taxon>
        <taxon>Rhizobium</taxon>
    </lineage>
</organism>
<dbReference type="RefSeq" id="WP_302077812.1">
    <property type="nucleotide sequence ID" value="NZ_JAUKWQ010000005.1"/>
</dbReference>
<accession>A0ABT8SZ20</accession>
<name>A0ABT8SZ20_9HYPH</name>
<reference evidence="1" key="1">
    <citation type="journal article" date="2015" name="Int. J. Syst. Evol. Microbiol.">
        <title>Rhizobium oryzicola sp. nov., potential plant-growth-promoting endophytic bacteria isolated from rice roots.</title>
        <authorList>
            <person name="Zhang X.X."/>
            <person name="Gao J.S."/>
            <person name="Cao Y.H."/>
            <person name="Sheirdil R.A."/>
            <person name="Wang X.C."/>
            <person name="Zhang L."/>
        </authorList>
    </citation>
    <scope>NUCLEOTIDE SEQUENCE</scope>
    <source>
        <strain evidence="1">05753</strain>
    </source>
</reference>
<dbReference type="EMBL" id="JAUKWQ010000005">
    <property type="protein sequence ID" value="MDO1583606.1"/>
    <property type="molecule type" value="Genomic_DNA"/>
</dbReference>
<dbReference type="Proteomes" id="UP001169006">
    <property type="component" value="Unassembled WGS sequence"/>
</dbReference>
<evidence type="ECO:0000313" key="2">
    <source>
        <dbReference type="Proteomes" id="UP001169006"/>
    </source>
</evidence>
<comment type="caution">
    <text evidence="1">The sequence shown here is derived from an EMBL/GenBank/DDBJ whole genome shotgun (WGS) entry which is preliminary data.</text>
</comment>
<keyword evidence="2" id="KW-1185">Reference proteome</keyword>
<protein>
    <submittedName>
        <fullName evidence="1">Uncharacterized protein</fullName>
    </submittedName>
</protein>
<reference evidence="1" key="2">
    <citation type="submission" date="2023-07" db="EMBL/GenBank/DDBJ databases">
        <authorList>
            <person name="Sun H."/>
        </authorList>
    </citation>
    <scope>NUCLEOTIDE SEQUENCE</scope>
    <source>
        <strain evidence="1">05753</strain>
    </source>
</reference>
<proteinExistence type="predicted"/>
<sequence length="90" mass="9777">MEARVLVEKAILEAGGVPLRLREARRRLFILTTSASGGKPTIIEGNCGLVCLVALDDLLDVLMEKGPTLAEVIKKRGGRSRLNRPNDPAR</sequence>